<comment type="function">
    <text evidence="10 11">3'-5' exonuclease.</text>
</comment>
<dbReference type="NCBIfam" id="TIGR01407">
    <property type="entry name" value="dinG_rel"/>
    <property type="match status" value="1"/>
</dbReference>
<dbReference type="SUPFAM" id="SSF52540">
    <property type="entry name" value="P-loop containing nucleoside triphosphate hydrolases"/>
    <property type="match status" value="1"/>
</dbReference>
<dbReference type="SMART" id="SM00487">
    <property type="entry name" value="DEXDc"/>
    <property type="match status" value="1"/>
</dbReference>
<keyword evidence="4 10" id="KW-0540">Nuclease</keyword>
<evidence type="ECO:0000256" key="5">
    <source>
        <dbReference type="ARBA" id="ARBA00022741"/>
    </source>
</evidence>
<dbReference type="AlphaFoldDB" id="I7KI20"/>
<dbReference type="InterPro" id="IPR014013">
    <property type="entry name" value="Helic_SF1/SF2_ATP-bd_DinG/Rad3"/>
</dbReference>
<evidence type="ECO:0000256" key="6">
    <source>
        <dbReference type="ARBA" id="ARBA00022801"/>
    </source>
</evidence>
<dbReference type="GO" id="GO:0004386">
    <property type="term" value="F:helicase activity"/>
    <property type="evidence" value="ECO:0007669"/>
    <property type="project" value="InterPro"/>
</dbReference>
<evidence type="ECO:0000256" key="7">
    <source>
        <dbReference type="ARBA" id="ARBA00022839"/>
    </source>
</evidence>
<dbReference type="GO" id="GO:0008408">
    <property type="term" value="F:3'-5' exonuclease activity"/>
    <property type="evidence" value="ECO:0007669"/>
    <property type="project" value="UniProtKB-UniRule"/>
</dbReference>
<feature type="domain" description="Helicase ATP-binding" evidence="13">
    <location>
        <begin position="250"/>
        <end position="522"/>
    </location>
</feature>
<keyword evidence="15" id="KW-1185">Reference proteome</keyword>
<dbReference type="STRING" id="1423758.FC41_GL001617"/>
<dbReference type="InterPro" id="IPR011545">
    <property type="entry name" value="DEAD/DEAH_box_helicase_dom"/>
</dbReference>
<dbReference type="SMART" id="SM00479">
    <property type="entry name" value="EXOIII"/>
    <property type="match status" value="1"/>
</dbReference>
<dbReference type="Pfam" id="PF13307">
    <property type="entry name" value="Helicase_C_2"/>
    <property type="match status" value="1"/>
</dbReference>
<dbReference type="eggNOG" id="COG1199">
    <property type="taxonomic scope" value="Bacteria"/>
</dbReference>
<dbReference type="InterPro" id="IPR012337">
    <property type="entry name" value="RNaseH-like_sf"/>
</dbReference>
<dbReference type="InterPro" id="IPR006310">
    <property type="entry name" value="DinG"/>
</dbReference>
<dbReference type="GeneID" id="82847852"/>
<dbReference type="SMART" id="SM00491">
    <property type="entry name" value="HELICc2"/>
    <property type="match status" value="1"/>
</dbReference>
<organism evidence="14 15">
    <name type="scientific">Lactobacillus hominis DSM 23910 = CRBIP 24.179</name>
    <dbReference type="NCBI Taxonomy" id="1423758"/>
    <lineage>
        <taxon>Bacteria</taxon>
        <taxon>Bacillati</taxon>
        <taxon>Bacillota</taxon>
        <taxon>Bacilli</taxon>
        <taxon>Lactobacillales</taxon>
        <taxon>Lactobacillaceae</taxon>
        <taxon>Lactobacillus</taxon>
    </lineage>
</organism>
<dbReference type="EC" id="3.1.-.-" evidence="10 11"/>
<dbReference type="GO" id="GO:0005829">
    <property type="term" value="C:cytosol"/>
    <property type="evidence" value="ECO:0007669"/>
    <property type="project" value="TreeGrafter"/>
</dbReference>
<dbReference type="InterPro" id="IPR006555">
    <property type="entry name" value="ATP-dep_Helicase_C"/>
</dbReference>
<evidence type="ECO:0000256" key="2">
    <source>
        <dbReference type="ARBA" id="ARBA00022695"/>
    </source>
</evidence>
<dbReference type="GO" id="GO:0045004">
    <property type="term" value="P:DNA replication proofreading"/>
    <property type="evidence" value="ECO:0007669"/>
    <property type="project" value="TreeGrafter"/>
</dbReference>
<dbReference type="Pfam" id="PF00929">
    <property type="entry name" value="RNase_T"/>
    <property type="match status" value="1"/>
</dbReference>
<dbReference type="InterPro" id="IPR013520">
    <property type="entry name" value="Ribonucl_H"/>
</dbReference>
<evidence type="ECO:0000256" key="4">
    <source>
        <dbReference type="ARBA" id="ARBA00022722"/>
    </source>
</evidence>
<dbReference type="InterPro" id="IPR006054">
    <property type="entry name" value="DnaQ"/>
</dbReference>
<dbReference type="GO" id="GO:0003887">
    <property type="term" value="F:DNA-directed DNA polymerase activity"/>
    <property type="evidence" value="ECO:0007669"/>
    <property type="project" value="UniProtKB-KW"/>
</dbReference>
<keyword evidence="5 10" id="KW-0547">Nucleotide-binding</keyword>
<evidence type="ECO:0000256" key="1">
    <source>
        <dbReference type="ARBA" id="ARBA00022679"/>
    </source>
</evidence>
<dbReference type="PROSITE" id="PS51193">
    <property type="entry name" value="HELICASE_ATP_BIND_2"/>
    <property type="match status" value="1"/>
</dbReference>
<dbReference type="RefSeq" id="WP_008471760.1">
    <property type="nucleotide sequence ID" value="NZ_AYZP01000005.1"/>
</dbReference>
<dbReference type="InterPro" id="IPR014001">
    <property type="entry name" value="Helicase_ATP-bd"/>
</dbReference>
<dbReference type="CDD" id="cd06127">
    <property type="entry name" value="DEDDh"/>
    <property type="match status" value="1"/>
</dbReference>
<dbReference type="InterPro" id="IPR036397">
    <property type="entry name" value="RNaseH_sf"/>
</dbReference>
<keyword evidence="8 10" id="KW-0067">ATP-binding</keyword>
<dbReference type="PANTHER" id="PTHR30231:SF41">
    <property type="entry name" value="DNA POLYMERASE III SUBUNIT EPSILON"/>
    <property type="match status" value="1"/>
</dbReference>
<feature type="binding site" evidence="10">
    <location>
        <begin position="287"/>
        <end position="294"/>
    </location>
    <ligand>
        <name>ATP</name>
        <dbReference type="ChEBI" id="CHEBI:30616"/>
    </ligand>
</feature>
<keyword evidence="9 14" id="KW-0239">DNA-directed DNA polymerase</keyword>
<keyword evidence="7 10" id="KW-0269">Exonuclease</keyword>
<dbReference type="Gene3D" id="3.30.420.10">
    <property type="entry name" value="Ribonuclease H-like superfamily/Ribonuclease H"/>
    <property type="match status" value="1"/>
</dbReference>
<proteinExistence type="inferred from homology"/>
<keyword evidence="6 10" id="KW-0378">Hydrolase</keyword>
<feature type="short sequence motif" description="DEAH box" evidence="10">
    <location>
        <begin position="461"/>
        <end position="464"/>
    </location>
</feature>
<evidence type="ECO:0000256" key="10">
    <source>
        <dbReference type="HAMAP-Rule" id="MF_02206"/>
    </source>
</evidence>
<gene>
    <name evidence="10 11" type="primary">dinG</name>
    <name evidence="14" type="ORF">BN55_07815</name>
</gene>
<dbReference type="Gene3D" id="3.40.50.300">
    <property type="entry name" value="P-loop containing nucleotide triphosphate hydrolases"/>
    <property type="match status" value="2"/>
</dbReference>
<dbReference type="eggNOG" id="COG0847">
    <property type="taxonomic scope" value="Bacteria"/>
</dbReference>
<evidence type="ECO:0000256" key="9">
    <source>
        <dbReference type="ARBA" id="ARBA00022932"/>
    </source>
</evidence>
<reference evidence="14 15" key="1">
    <citation type="submission" date="2012-06" db="EMBL/GenBank/DDBJ databases">
        <title>Draft Genome Sequence of Lactobacillus hominis Strain CRBIP 24.179T, isolated from human intestine.</title>
        <authorList>
            <person name="Cousin S."/>
            <person name="Ma L."/>
            <person name="Bizet C."/>
            <person name="Loux V."/>
            <person name="Bouchier C."/>
            <person name="Clermont D."/>
            <person name="Creno S."/>
        </authorList>
    </citation>
    <scope>NUCLEOTIDE SEQUENCE [LARGE SCALE GENOMIC DNA]</scope>
    <source>
        <strain evidence="15">CRBIP 24.179T</strain>
    </source>
</reference>
<sequence length="935" mass="108131">MERAFDKDAFAVVDLETTGTQRQQNDRIIQFGCAIIKKRKVVKTYSFLINPHKEIPLSVENLTGIKNEDVKSAHDFKFYAKRIRRILDKKIFVAHNVNFDLPFLNYELVNAGLEPLSGRAIDTVELAQIAFPTFPSYKLKDLTSRLKIQHLNPHRADSDALVTAKLLIKIIKKLENLPTATLNTLTALSKDLLRDTSYIFSEISQFARSSKRPLDKNLIQVRNLIIRRQSISSGNERAERTTFPASDAAKKELFKGHLRFRRGQVSLINRLNEFLTQEDKENLIVEAPNGSGKTFSYLMAYAYQLYSGRKLVVAAPTKVLQNQILQQEIPQLIKVTGLDLTAQEVKSSQHYLDLDGFFNSLYQTNSDITTLVWQMGILVWLTETETGDLDELQLTNYKAPFFAQITHPGDARVGTVFSDYDFWNLARSRQEQADILITNHAYLANHYMDSIWGANPYLVVDEAHRFADNVANCRNDGLQFESFWGMCSHLRNMLYYADNSAKERFGNDQEFAPIMDKLESQITDLIHAINQVQRRLYSRKNFAISKEEKRQTRVDLAFQGSDLFENVDQFKHDLNLMQNKIEQVRQNTNQILFLLYHQQENMLTSADVLIKDLQEEIDHLDYYAEQTYLLLDQLNNKDNGEKGFVLQITNYEDPLSTNIAWLTLDPSQQLQELYRYFDKKLFISATLMNNNSFNYMENELSLDKEKTAVYKARASYNVEKHLKVLALNDKTFPQDPNDEDYGYAIGKFLIKNIRKQNHILVLFTNLETIKEAFSEIVNASELKDYEILAQNLTGSNEKITKRFAIAKKAILLGANSFWEGIDFKDTSVDIAIVTKLPFESPEQPEVRLREEKLKAKYGIHQIFEVDTLPRALIRFRQGCGRLIRNERDHGIFIILDQRIWYKNYGRRFLESLPVGAKKVDLKQINQILKDESINE</sequence>
<evidence type="ECO:0000259" key="13">
    <source>
        <dbReference type="PROSITE" id="PS51193"/>
    </source>
</evidence>
<dbReference type="NCBIfam" id="TIGR00573">
    <property type="entry name" value="dnaq"/>
    <property type="match status" value="1"/>
</dbReference>
<feature type="coiled-coil region" evidence="12">
    <location>
        <begin position="567"/>
        <end position="616"/>
    </location>
</feature>
<keyword evidence="3" id="KW-0235">DNA replication</keyword>
<keyword evidence="12" id="KW-0175">Coiled coil</keyword>
<dbReference type="Pfam" id="PF00270">
    <property type="entry name" value="DEAD"/>
    <property type="match status" value="1"/>
</dbReference>
<dbReference type="GO" id="GO:0016818">
    <property type="term" value="F:hydrolase activity, acting on acid anhydrides, in phosphorus-containing anhydrides"/>
    <property type="evidence" value="ECO:0007669"/>
    <property type="project" value="InterPro"/>
</dbReference>
<dbReference type="Proteomes" id="UP000009320">
    <property type="component" value="Unassembled WGS sequence"/>
</dbReference>
<dbReference type="GO" id="GO:0005524">
    <property type="term" value="F:ATP binding"/>
    <property type="evidence" value="ECO:0007669"/>
    <property type="project" value="UniProtKB-UniRule"/>
</dbReference>
<comment type="caution">
    <text evidence="14">The sequence shown here is derived from an EMBL/GenBank/DDBJ whole genome shotgun (WGS) entry which is preliminary data.</text>
</comment>
<comment type="similarity">
    <text evidence="10 11">Belongs to the helicase family. DinG subfamily. Type 2 sub-subfamily.</text>
</comment>
<dbReference type="FunFam" id="3.30.420.10:FF:000045">
    <property type="entry name" value="3'-5' exonuclease DinG"/>
    <property type="match status" value="1"/>
</dbReference>
<evidence type="ECO:0000256" key="8">
    <source>
        <dbReference type="ARBA" id="ARBA00022840"/>
    </source>
</evidence>
<dbReference type="EMBL" id="CAKE01000034">
    <property type="protein sequence ID" value="CCI82620.1"/>
    <property type="molecule type" value="Genomic_DNA"/>
</dbReference>
<keyword evidence="2" id="KW-0548">Nucleotidyltransferase</keyword>
<evidence type="ECO:0000313" key="14">
    <source>
        <dbReference type="EMBL" id="CCI82620.1"/>
    </source>
</evidence>
<dbReference type="OrthoDB" id="9803913at2"/>
<evidence type="ECO:0000256" key="3">
    <source>
        <dbReference type="ARBA" id="ARBA00022705"/>
    </source>
</evidence>
<protein>
    <recommendedName>
        <fullName evidence="10 11">3'-5' exonuclease DinG</fullName>
        <ecNumber evidence="10 11">3.1.-.-</ecNumber>
    </recommendedName>
</protein>
<dbReference type="PATRIC" id="fig|1423758.3.peg.1647"/>
<dbReference type="HAMAP" id="MF_02206">
    <property type="entry name" value="DinG_exonucl"/>
    <property type="match status" value="1"/>
</dbReference>
<evidence type="ECO:0000313" key="15">
    <source>
        <dbReference type="Proteomes" id="UP000009320"/>
    </source>
</evidence>
<keyword evidence="1" id="KW-0808">Transferase</keyword>
<dbReference type="SUPFAM" id="SSF53098">
    <property type="entry name" value="Ribonuclease H-like"/>
    <property type="match status" value="1"/>
</dbReference>
<dbReference type="GO" id="GO:0003677">
    <property type="term" value="F:DNA binding"/>
    <property type="evidence" value="ECO:0007669"/>
    <property type="project" value="InterPro"/>
</dbReference>
<evidence type="ECO:0000256" key="11">
    <source>
        <dbReference type="RuleBase" id="RU364106"/>
    </source>
</evidence>
<dbReference type="PANTHER" id="PTHR30231">
    <property type="entry name" value="DNA POLYMERASE III SUBUNIT EPSILON"/>
    <property type="match status" value="1"/>
</dbReference>
<evidence type="ECO:0000256" key="12">
    <source>
        <dbReference type="SAM" id="Coils"/>
    </source>
</evidence>
<dbReference type="InterPro" id="IPR027417">
    <property type="entry name" value="P-loop_NTPase"/>
</dbReference>
<name>I7KI20_9LACO</name>
<accession>I7KI20</accession>